<keyword evidence="8" id="KW-1185">Reference proteome</keyword>
<dbReference type="EMBL" id="CATOUU010001099">
    <property type="protein sequence ID" value="CAI9971909.1"/>
    <property type="molecule type" value="Genomic_DNA"/>
</dbReference>
<dbReference type="Pfam" id="PF03998">
    <property type="entry name" value="Utp11"/>
    <property type="match status" value="1"/>
</dbReference>
<dbReference type="GO" id="GO:0032040">
    <property type="term" value="C:small-subunit processome"/>
    <property type="evidence" value="ECO:0007669"/>
    <property type="project" value="InterPro"/>
</dbReference>
<proteinExistence type="inferred from homology"/>
<accession>A0AA86R557</accession>
<evidence type="ECO:0000256" key="3">
    <source>
        <dbReference type="ARBA" id="ARBA00022552"/>
    </source>
</evidence>
<comment type="caution">
    <text evidence="6">The sequence shown here is derived from an EMBL/GenBank/DDBJ whole genome shotgun (WGS) entry which is preliminary data.</text>
</comment>
<evidence type="ECO:0000256" key="4">
    <source>
        <dbReference type="ARBA" id="ARBA00023242"/>
    </source>
</evidence>
<evidence type="ECO:0000256" key="1">
    <source>
        <dbReference type="ARBA" id="ARBA00004604"/>
    </source>
</evidence>
<feature type="region of interest" description="Disordered" evidence="5">
    <location>
        <begin position="1"/>
        <end position="24"/>
    </location>
</feature>
<dbReference type="GO" id="GO:0006364">
    <property type="term" value="P:rRNA processing"/>
    <property type="evidence" value="ECO:0007669"/>
    <property type="project" value="UniProtKB-KW"/>
</dbReference>
<dbReference type="InterPro" id="IPR007144">
    <property type="entry name" value="SSU_processome_Utp11"/>
</dbReference>
<dbReference type="Proteomes" id="UP001642409">
    <property type="component" value="Unassembled WGS sequence"/>
</dbReference>
<comment type="subcellular location">
    <subcellularLocation>
        <location evidence="1">Nucleus</location>
        <location evidence="1">Nucleolus</location>
    </subcellularLocation>
</comment>
<reference evidence="7 8" key="2">
    <citation type="submission" date="2024-07" db="EMBL/GenBank/DDBJ databases">
        <authorList>
            <person name="Akdeniz Z."/>
        </authorList>
    </citation>
    <scope>NUCLEOTIDE SEQUENCE [LARGE SCALE GENOMIC DNA]</scope>
</reference>
<protein>
    <submittedName>
        <fullName evidence="6">Putative</fullName>
    </submittedName>
</protein>
<reference evidence="6" key="1">
    <citation type="submission" date="2023-06" db="EMBL/GenBank/DDBJ databases">
        <authorList>
            <person name="Kurt Z."/>
        </authorList>
    </citation>
    <scope>NUCLEOTIDE SEQUENCE</scope>
</reference>
<dbReference type="EMBL" id="CAXDID020000171">
    <property type="protein sequence ID" value="CAL6047395.1"/>
    <property type="molecule type" value="Genomic_DNA"/>
</dbReference>
<evidence type="ECO:0000256" key="5">
    <source>
        <dbReference type="SAM" id="MobiDB-lite"/>
    </source>
</evidence>
<name>A0AA86R557_9EUKA</name>
<keyword evidence="4" id="KW-0539">Nucleus</keyword>
<dbReference type="AlphaFoldDB" id="A0AA86R557"/>
<dbReference type="PANTHER" id="PTHR12838:SF0">
    <property type="entry name" value="U3 SMALL NUCLEOLAR RNA-ASSOCIATED PROTEIN 11-RELATED"/>
    <property type="match status" value="1"/>
</dbReference>
<organism evidence="6">
    <name type="scientific">Hexamita inflata</name>
    <dbReference type="NCBI Taxonomy" id="28002"/>
    <lineage>
        <taxon>Eukaryota</taxon>
        <taxon>Metamonada</taxon>
        <taxon>Diplomonadida</taxon>
        <taxon>Hexamitidae</taxon>
        <taxon>Hexamitinae</taxon>
        <taxon>Hexamita</taxon>
    </lineage>
</organism>
<evidence type="ECO:0000313" key="8">
    <source>
        <dbReference type="Proteomes" id="UP001642409"/>
    </source>
</evidence>
<evidence type="ECO:0000256" key="2">
    <source>
        <dbReference type="ARBA" id="ARBA00008105"/>
    </source>
</evidence>
<dbReference type="PANTHER" id="PTHR12838">
    <property type="entry name" value="U3 SMALL NUCLEOLAR RNA-ASSOCIATED PROTEIN 11"/>
    <property type="match status" value="1"/>
</dbReference>
<evidence type="ECO:0000313" key="6">
    <source>
        <dbReference type="EMBL" id="CAI9971909.1"/>
    </source>
</evidence>
<comment type="similarity">
    <text evidence="2">Belongs to the UTP11 family.</text>
</comment>
<keyword evidence="3" id="KW-0698">rRNA processing</keyword>
<evidence type="ECO:0000313" key="7">
    <source>
        <dbReference type="EMBL" id="CAL6047395.1"/>
    </source>
</evidence>
<sequence length="180" mass="21247">MVNIKSKLGLKQKKQRQTPENRKQFGVIERHAEYKLRAENYKTNRKTQQELIKAAENKNPDEYTFQMENYQQGGILGIKEIRDPLSHANDAIPLCKLVSSLKKTQRQIEQLKGELYDVYKQKDEEVDNMITELQAKVTSLETEIQRRDVVKTKRGNRKVTEVYNEKLDRNVLKVKSERRK</sequence>
<gene>
    <name evidence="7" type="ORF">HINF_LOCUS42186</name>
    <name evidence="6" type="ORF">HINF_LOCUS59554</name>
</gene>